<gene>
    <name evidence="2" type="ORF">CB5_LOCUS4992</name>
</gene>
<sequence length="272" mass="28144">MLLMLADAVYGVVASSSPAVDLLSAALMGASKGALWMQSGFLDHDSGHYNVLLTPALNRLVQVVAGNCMAGISTHAAVHRVRQALRVVAVGLLRDALDTGLFSVMAGLVTSPAFYGTPSTPASSPTWPDLSPLTRCSLCVHNEHRFFKRGFLLVYSPSGSSRCISLATSGSLIPHDEDDSMLQLQAAGEVRRLHRASHGVGPGCGSQGGARAGGGGPSRREGAAERPAVVPRQLWIGGGRAAECADDWCATAGGFADVNSELSAAGTFVDTC</sequence>
<reference evidence="2" key="1">
    <citation type="submission" date="2020-07" db="EMBL/GenBank/DDBJ databases">
        <authorList>
            <person name="Lin J."/>
        </authorList>
    </citation>
    <scope>NUCLEOTIDE SEQUENCE</scope>
</reference>
<dbReference type="AlphaFoldDB" id="A0A6V7NT54"/>
<accession>A0A6V7NT54</accession>
<dbReference type="EMBL" id="LR862141">
    <property type="protein sequence ID" value="CAD1821781.1"/>
    <property type="molecule type" value="Genomic_DNA"/>
</dbReference>
<evidence type="ECO:0000256" key="1">
    <source>
        <dbReference type="SAM" id="MobiDB-lite"/>
    </source>
</evidence>
<evidence type="ECO:0000313" key="2">
    <source>
        <dbReference type="EMBL" id="CAD1821781.1"/>
    </source>
</evidence>
<organism evidence="2">
    <name type="scientific">Ananas comosus var. bracteatus</name>
    <name type="common">red pineapple</name>
    <dbReference type="NCBI Taxonomy" id="296719"/>
    <lineage>
        <taxon>Eukaryota</taxon>
        <taxon>Viridiplantae</taxon>
        <taxon>Streptophyta</taxon>
        <taxon>Embryophyta</taxon>
        <taxon>Tracheophyta</taxon>
        <taxon>Spermatophyta</taxon>
        <taxon>Magnoliopsida</taxon>
        <taxon>Liliopsida</taxon>
        <taxon>Poales</taxon>
        <taxon>Bromeliaceae</taxon>
        <taxon>Bromelioideae</taxon>
        <taxon>Ananas</taxon>
    </lineage>
</organism>
<proteinExistence type="predicted"/>
<protein>
    <submittedName>
        <fullName evidence="2">Uncharacterized protein</fullName>
    </submittedName>
</protein>
<name>A0A6V7NT54_ANACO</name>
<feature type="compositionally biased region" description="Gly residues" evidence="1">
    <location>
        <begin position="200"/>
        <end position="217"/>
    </location>
</feature>
<feature type="region of interest" description="Disordered" evidence="1">
    <location>
        <begin position="197"/>
        <end position="228"/>
    </location>
</feature>